<name>A0A1E3P107_WICAA</name>
<dbReference type="Proteomes" id="UP000094112">
    <property type="component" value="Unassembled WGS sequence"/>
</dbReference>
<dbReference type="InterPro" id="IPR021858">
    <property type="entry name" value="Fun_TF"/>
</dbReference>
<dbReference type="OrthoDB" id="3598904at2759"/>
<dbReference type="AlphaFoldDB" id="A0A1E3P107"/>
<feature type="region of interest" description="Disordered" evidence="3">
    <location>
        <begin position="30"/>
        <end position="65"/>
    </location>
</feature>
<reference evidence="4 5" key="1">
    <citation type="journal article" date="2016" name="Proc. Natl. Acad. Sci. U.S.A.">
        <title>Comparative genomics of biotechnologically important yeasts.</title>
        <authorList>
            <person name="Riley R."/>
            <person name="Haridas S."/>
            <person name="Wolfe K.H."/>
            <person name="Lopes M.R."/>
            <person name="Hittinger C.T."/>
            <person name="Goeker M."/>
            <person name="Salamov A.A."/>
            <person name="Wisecaver J.H."/>
            <person name="Long T.M."/>
            <person name="Calvey C.H."/>
            <person name="Aerts A.L."/>
            <person name="Barry K.W."/>
            <person name="Choi C."/>
            <person name="Clum A."/>
            <person name="Coughlan A.Y."/>
            <person name="Deshpande S."/>
            <person name="Douglass A.P."/>
            <person name="Hanson S.J."/>
            <person name="Klenk H.-P."/>
            <person name="LaButti K.M."/>
            <person name="Lapidus A."/>
            <person name="Lindquist E.A."/>
            <person name="Lipzen A.M."/>
            <person name="Meier-Kolthoff J.P."/>
            <person name="Ohm R.A."/>
            <person name="Otillar R.P."/>
            <person name="Pangilinan J.L."/>
            <person name="Peng Y."/>
            <person name="Rokas A."/>
            <person name="Rosa C.A."/>
            <person name="Scheuner C."/>
            <person name="Sibirny A.A."/>
            <person name="Slot J.C."/>
            <person name="Stielow J.B."/>
            <person name="Sun H."/>
            <person name="Kurtzman C.P."/>
            <person name="Blackwell M."/>
            <person name="Grigoriev I.V."/>
            <person name="Jeffries T.W."/>
        </authorList>
    </citation>
    <scope>NUCLEOTIDE SEQUENCE [LARGE SCALE GENOMIC DNA]</scope>
    <source>
        <strain evidence="5">ATCC 58044 / CBS 1984 / NCYC 433 / NRRL Y-366-8</strain>
    </source>
</reference>
<dbReference type="EMBL" id="KV454211">
    <property type="protein sequence ID" value="ODQ59166.1"/>
    <property type="molecule type" value="Genomic_DNA"/>
</dbReference>
<dbReference type="STRING" id="683960.A0A1E3P107"/>
<protein>
    <submittedName>
        <fullName evidence="4">Uncharacterized protein</fullName>
    </submittedName>
</protein>
<dbReference type="RefSeq" id="XP_019038373.1">
    <property type="nucleotide sequence ID" value="XM_019181983.1"/>
</dbReference>
<keyword evidence="5" id="KW-1185">Reference proteome</keyword>
<dbReference type="GeneID" id="30199229"/>
<evidence type="ECO:0000256" key="3">
    <source>
        <dbReference type="SAM" id="MobiDB-lite"/>
    </source>
</evidence>
<feature type="compositionally biased region" description="Low complexity" evidence="3">
    <location>
        <begin position="30"/>
        <end position="55"/>
    </location>
</feature>
<gene>
    <name evidence="4" type="ORF">WICANDRAFT_32592</name>
</gene>
<dbReference type="PANTHER" id="PTHR37534">
    <property type="entry name" value="TRANSCRIPTIONAL ACTIVATOR PROTEIN UGA3"/>
    <property type="match status" value="1"/>
</dbReference>
<evidence type="ECO:0000256" key="1">
    <source>
        <dbReference type="ARBA" id="ARBA00004123"/>
    </source>
</evidence>
<comment type="subcellular location">
    <subcellularLocation>
        <location evidence="1">Nucleus</location>
    </subcellularLocation>
</comment>
<accession>A0A1E3P107</accession>
<keyword evidence="2" id="KW-0539">Nucleus</keyword>
<evidence type="ECO:0000256" key="2">
    <source>
        <dbReference type="ARBA" id="ARBA00023242"/>
    </source>
</evidence>
<organism evidence="4 5">
    <name type="scientific">Wickerhamomyces anomalus (strain ATCC 58044 / CBS 1984 / NCYC 433 / NRRL Y-366-8)</name>
    <name type="common">Yeast</name>
    <name type="synonym">Hansenula anomala</name>
    <dbReference type="NCBI Taxonomy" id="683960"/>
    <lineage>
        <taxon>Eukaryota</taxon>
        <taxon>Fungi</taxon>
        <taxon>Dikarya</taxon>
        <taxon>Ascomycota</taxon>
        <taxon>Saccharomycotina</taxon>
        <taxon>Saccharomycetes</taxon>
        <taxon>Phaffomycetales</taxon>
        <taxon>Wickerhamomycetaceae</taxon>
        <taxon>Wickerhamomyces</taxon>
    </lineage>
</organism>
<sequence length="512" mass="58586">MIDQNVDEAIDTDGVSIEESHTEGNYNYQNVLHQNNNNSNSNSVLSISELTSSSSNPKIRDPTTPLDFDKPEALDDFQIFQDIFPSFASGGDLPPFLNDFNTSPANDGNTENKDVSKLSYFEENMMLKHFFKRLLPLLDAHPSTPWPQLALKYCDFEVAKSCFISLACIHLYETKGAKEFYRTGMNHINNTMEYLIDYLRDKSLGSIGDDGLDVDQIIKNLKQQPLEKQRSNFFVILLLIHVHLLFSVLESGRSALVRTFFQLFSGIVKDSTFKTYLENIEESATLIITLSWFDTITAVVSPDCRVPFCDDTWYGDKNSSISTFQVMGCPGEIFKCIARLCELRKGLKEKHLNKKQAHEIFVKVKNELLRYREFVLFANDTDENEITLRMKCSQCWSIAVLLNFYLLVHPEEKEIVNGLLLEFISIYGSMESTSTHVTQMVWPVFTMSCACQTNYQKRHFRKFIDVLYTNAKMGTIHTIGVIAEECWATGKSWEEILSSKEWLKSGIDFLVV</sequence>
<dbReference type="GO" id="GO:0005634">
    <property type="term" value="C:nucleus"/>
    <property type="evidence" value="ECO:0007669"/>
    <property type="project" value="UniProtKB-SubCell"/>
</dbReference>
<evidence type="ECO:0000313" key="5">
    <source>
        <dbReference type="Proteomes" id="UP000094112"/>
    </source>
</evidence>
<proteinExistence type="predicted"/>
<dbReference type="Pfam" id="PF11951">
    <property type="entry name" value="Fungal_trans_2"/>
    <property type="match status" value="1"/>
</dbReference>
<dbReference type="PANTHER" id="PTHR37534:SF46">
    <property type="entry name" value="ZN(II)2CYS6 TRANSCRIPTION FACTOR (EUROFUNG)"/>
    <property type="match status" value="1"/>
</dbReference>
<evidence type="ECO:0000313" key="4">
    <source>
        <dbReference type="EMBL" id="ODQ59166.1"/>
    </source>
</evidence>